<keyword evidence="11 16" id="KW-0520">NAD</keyword>
<dbReference type="AlphaFoldDB" id="A0A0F6Q0V5"/>
<evidence type="ECO:0000256" key="16">
    <source>
        <dbReference type="RuleBase" id="RU003297"/>
    </source>
</evidence>
<sequence>MFSTSLLLLTIMISFSTNTFFIFFLDKLSTFMILLCILCFTPIKFNFSMATHKSSFFTSQLALILFFSILFFSFITKNMFIFFILFENALAYLMVLVMVSGYQPERISANFYLFNYTLISSFPFFITITALMNFFILDWFSSFSTLMTYNLPNWMLWSCCVMILVKIPIYFFHLWLPKVHVEASTAGSMILAAIILKLGGYIMIRLITSWTFLLEFKQMLFNLGLLSLIISASLTLFQTDMKSLVAYSSIFHMSLCLNMACMAVQTSPLLLVLFISHGLSSNMLFLFSGMFFYSFGTRLMFYIKNSFSFSFLMSMILLLTLLFNLGIPLSLNFIFEFLAIFTTNQWMSFSMLIFFPALMISLMYFLLISTSLIFSPKKNSTNFFMKMNFSMNLTNSLFIFVSILGYFFFLSI</sequence>
<feature type="transmembrane region" description="Helical" evidence="16">
    <location>
        <begin position="347"/>
        <end position="368"/>
    </location>
</feature>
<evidence type="ECO:0000256" key="7">
    <source>
        <dbReference type="ARBA" id="ARBA00022692"/>
    </source>
</evidence>
<keyword evidence="9 16" id="KW-0249">Electron transport</keyword>
<keyword evidence="13 16" id="KW-0496">Mitochondrion</keyword>
<dbReference type="PANTHER" id="PTHR43507">
    <property type="entry name" value="NADH-UBIQUINONE OXIDOREDUCTASE CHAIN 4"/>
    <property type="match status" value="1"/>
</dbReference>
<keyword evidence="7 16" id="KW-0812">Transmembrane</keyword>
<dbReference type="Pfam" id="PF00361">
    <property type="entry name" value="Proton_antipo_M"/>
    <property type="match status" value="1"/>
</dbReference>
<keyword evidence="6 16" id="KW-0679">Respiratory chain</keyword>
<feature type="transmembrane region" description="Helical" evidence="16">
    <location>
        <begin position="154"/>
        <end position="176"/>
    </location>
</feature>
<feature type="transmembrane region" description="Helical" evidence="16">
    <location>
        <begin position="307"/>
        <end position="327"/>
    </location>
</feature>
<keyword evidence="12 16" id="KW-0830">Ubiquinone</keyword>
<dbReference type="GO" id="GO:0003954">
    <property type="term" value="F:NADH dehydrogenase activity"/>
    <property type="evidence" value="ECO:0007669"/>
    <property type="project" value="TreeGrafter"/>
</dbReference>
<evidence type="ECO:0000313" key="18">
    <source>
        <dbReference type="EMBL" id="AKD00035.1"/>
    </source>
</evidence>
<feature type="transmembrane region" description="Helical" evidence="16">
    <location>
        <begin position="7"/>
        <end position="25"/>
    </location>
</feature>
<dbReference type="GO" id="GO:0042773">
    <property type="term" value="P:ATP synthesis coupled electron transport"/>
    <property type="evidence" value="ECO:0007669"/>
    <property type="project" value="InterPro"/>
</dbReference>
<evidence type="ECO:0000256" key="4">
    <source>
        <dbReference type="ARBA" id="ARBA00021006"/>
    </source>
</evidence>
<feature type="transmembrane region" description="Helical" evidence="16">
    <location>
        <begin position="244"/>
        <end position="265"/>
    </location>
</feature>
<comment type="catalytic activity">
    <reaction evidence="15 16">
        <text>a ubiquinone + NADH + 5 H(+)(in) = a ubiquinol + NAD(+) + 4 H(+)(out)</text>
        <dbReference type="Rhea" id="RHEA:29091"/>
        <dbReference type="Rhea" id="RHEA-COMP:9565"/>
        <dbReference type="Rhea" id="RHEA-COMP:9566"/>
        <dbReference type="ChEBI" id="CHEBI:15378"/>
        <dbReference type="ChEBI" id="CHEBI:16389"/>
        <dbReference type="ChEBI" id="CHEBI:17976"/>
        <dbReference type="ChEBI" id="CHEBI:57540"/>
        <dbReference type="ChEBI" id="CHEBI:57945"/>
        <dbReference type="EC" id="7.1.1.2"/>
    </reaction>
</comment>
<evidence type="ECO:0000256" key="1">
    <source>
        <dbReference type="ARBA" id="ARBA00004225"/>
    </source>
</evidence>
<dbReference type="EMBL" id="KP965861">
    <property type="protein sequence ID" value="AKD00035.1"/>
    <property type="molecule type" value="Genomic_DNA"/>
</dbReference>
<feature type="transmembrane region" description="Helical" evidence="16">
    <location>
        <begin position="389"/>
        <end position="409"/>
    </location>
</feature>
<gene>
    <name evidence="18" type="primary">nad4</name>
</gene>
<dbReference type="PANTHER" id="PTHR43507:SF20">
    <property type="entry name" value="NADH-UBIQUINONE OXIDOREDUCTASE CHAIN 4"/>
    <property type="match status" value="1"/>
</dbReference>
<evidence type="ECO:0000256" key="13">
    <source>
        <dbReference type="ARBA" id="ARBA00023128"/>
    </source>
</evidence>
<feature type="transmembrane region" description="Helical" evidence="16">
    <location>
        <begin position="31"/>
        <end position="49"/>
    </location>
</feature>
<dbReference type="PRINTS" id="PR01437">
    <property type="entry name" value="NUOXDRDTASE4"/>
</dbReference>
<evidence type="ECO:0000256" key="3">
    <source>
        <dbReference type="ARBA" id="ARBA00012944"/>
    </source>
</evidence>
<evidence type="ECO:0000256" key="5">
    <source>
        <dbReference type="ARBA" id="ARBA00022448"/>
    </source>
</evidence>
<proteinExistence type="inferred from homology"/>
<evidence type="ECO:0000259" key="17">
    <source>
        <dbReference type="Pfam" id="PF00361"/>
    </source>
</evidence>
<feature type="transmembrane region" description="Helical" evidence="16">
    <location>
        <begin position="80"/>
        <end position="99"/>
    </location>
</feature>
<keyword evidence="14 16" id="KW-0472">Membrane</keyword>
<evidence type="ECO:0000256" key="2">
    <source>
        <dbReference type="ARBA" id="ARBA00009025"/>
    </source>
</evidence>
<feature type="transmembrane region" description="Helical" evidence="16">
    <location>
        <begin position="111"/>
        <end position="134"/>
    </location>
</feature>
<feature type="transmembrane region" description="Helical" evidence="16">
    <location>
        <begin position="56"/>
        <end position="74"/>
    </location>
</feature>
<dbReference type="GO" id="GO:0048039">
    <property type="term" value="F:ubiquinone binding"/>
    <property type="evidence" value="ECO:0007669"/>
    <property type="project" value="TreeGrafter"/>
</dbReference>
<geneLocation type="mitochondrion" evidence="18"/>
<dbReference type="GO" id="GO:0008137">
    <property type="term" value="F:NADH dehydrogenase (ubiquinone) activity"/>
    <property type="evidence" value="ECO:0007669"/>
    <property type="project" value="UniProtKB-UniRule"/>
</dbReference>
<evidence type="ECO:0000256" key="9">
    <source>
        <dbReference type="ARBA" id="ARBA00022982"/>
    </source>
</evidence>
<evidence type="ECO:0000256" key="8">
    <source>
        <dbReference type="ARBA" id="ARBA00022967"/>
    </source>
</evidence>
<dbReference type="InterPro" id="IPR003918">
    <property type="entry name" value="NADH_UbQ_OxRdtase"/>
</dbReference>
<comment type="similarity">
    <text evidence="2 16">Belongs to the complex I subunit 4 family.</text>
</comment>
<evidence type="ECO:0000256" key="14">
    <source>
        <dbReference type="ARBA" id="ARBA00023136"/>
    </source>
</evidence>
<reference evidence="18" key="1">
    <citation type="journal article" date="2015" name="Mol. Phylogenet. Evol.">
        <title>Elucidating the phylogenetic position of Gnathostomulida and first mitochondrial genomes of Gnathostomulida, Gastrotricha and Polycladida (Platyhelminthes).</title>
        <authorList>
            <person name="Golombek A."/>
            <person name="Tobergte S."/>
            <person name="Struck T.H."/>
        </authorList>
    </citation>
    <scope>NUCLEOTIDE SEQUENCE</scope>
</reference>
<organism evidence="18">
    <name type="scientific">Gnathostomula paradoxa</name>
    <dbReference type="NCBI Taxonomy" id="66783"/>
    <lineage>
        <taxon>Eukaryota</taxon>
        <taxon>Metazoa</taxon>
        <taxon>Spiralia</taxon>
        <taxon>Gnathifera</taxon>
        <taxon>Gnathostomulida</taxon>
        <taxon>Bursovaginoidea</taxon>
        <taxon>Gnathostomulidae</taxon>
        <taxon>Gnathostomula</taxon>
    </lineage>
</organism>
<feature type="transmembrane region" description="Helical" evidence="16">
    <location>
        <begin position="188"/>
        <end position="207"/>
    </location>
</feature>
<evidence type="ECO:0000256" key="12">
    <source>
        <dbReference type="ARBA" id="ARBA00023075"/>
    </source>
</evidence>
<accession>A0A0F6Q0V5</accession>
<feature type="domain" description="NADH:quinone oxidoreductase/Mrp antiporter transmembrane" evidence="17">
    <location>
        <begin position="77"/>
        <end position="354"/>
    </location>
</feature>
<feature type="transmembrane region" description="Helical" evidence="16">
    <location>
        <begin position="271"/>
        <end position="295"/>
    </location>
</feature>
<dbReference type="GO" id="GO:0015990">
    <property type="term" value="P:electron transport coupled proton transport"/>
    <property type="evidence" value="ECO:0007669"/>
    <property type="project" value="TreeGrafter"/>
</dbReference>
<comment type="function">
    <text evidence="16">Core subunit of the mitochondrial membrane respiratory chain NADH dehydrogenase (Complex I) which catalyzes electron transfer from NADH through the respiratory chain, using ubiquinone as an electron acceptor. Essential for the catalytic activity and assembly of complex I.</text>
</comment>
<comment type="subcellular location">
    <subcellularLocation>
        <location evidence="1 16">Mitochondrion membrane</location>
        <topology evidence="1 16">Multi-pass membrane protein</topology>
    </subcellularLocation>
</comment>
<evidence type="ECO:0000256" key="11">
    <source>
        <dbReference type="ARBA" id="ARBA00023027"/>
    </source>
</evidence>
<dbReference type="InterPro" id="IPR001750">
    <property type="entry name" value="ND/Mrp_TM"/>
</dbReference>
<dbReference type="GO" id="GO:0031966">
    <property type="term" value="C:mitochondrial membrane"/>
    <property type="evidence" value="ECO:0007669"/>
    <property type="project" value="UniProtKB-SubCell"/>
</dbReference>
<protein>
    <recommendedName>
        <fullName evidence="4 16">NADH-ubiquinone oxidoreductase chain 4</fullName>
        <ecNumber evidence="3 16">7.1.1.2</ecNumber>
    </recommendedName>
</protein>
<keyword evidence="10 16" id="KW-1133">Transmembrane helix</keyword>
<dbReference type="EC" id="7.1.1.2" evidence="3 16"/>
<name>A0A0F6Q0V5_9BILA</name>
<evidence type="ECO:0000256" key="10">
    <source>
        <dbReference type="ARBA" id="ARBA00022989"/>
    </source>
</evidence>
<keyword evidence="8" id="KW-1278">Translocase</keyword>
<evidence type="ECO:0000256" key="15">
    <source>
        <dbReference type="ARBA" id="ARBA00049551"/>
    </source>
</evidence>
<feature type="transmembrane region" description="Helical" evidence="16">
    <location>
        <begin position="219"/>
        <end position="237"/>
    </location>
</feature>
<keyword evidence="5 16" id="KW-0813">Transport</keyword>
<evidence type="ECO:0000256" key="6">
    <source>
        <dbReference type="ARBA" id="ARBA00022660"/>
    </source>
</evidence>